<reference evidence="2" key="1">
    <citation type="submission" date="2020-05" db="EMBL/GenBank/DDBJ databases">
        <authorList>
            <person name="Chiriac C."/>
            <person name="Salcher M."/>
            <person name="Ghai R."/>
            <person name="Kavagutti S V."/>
        </authorList>
    </citation>
    <scope>NUCLEOTIDE SEQUENCE</scope>
</reference>
<protein>
    <submittedName>
        <fullName evidence="2">Unannotated protein</fullName>
    </submittedName>
</protein>
<name>A0A6J6ZIU2_9ZZZZ</name>
<dbReference type="EMBL" id="CAFAAY010000101">
    <property type="protein sequence ID" value="CAB4821532.1"/>
    <property type="molecule type" value="Genomic_DNA"/>
</dbReference>
<organism evidence="2">
    <name type="scientific">freshwater metagenome</name>
    <dbReference type="NCBI Taxonomy" id="449393"/>
    <lineage>
        <taxon>unclassified sequences</taxon>
        <taxon>metagenomes</taxon>
        <taxon>ecological metagenomes</taxon>
    </lineage>
</organism>
<accession>A0A6J6ZIU2</accession>
<evidence type="ECO:0000313" key="2">
    <source>
        <dbReference type="EMBL" id="CAB4821532.1"/>
    </source>
</evidence>
<proteinExistence type="predicted"/>
<sequence>MSRKILSSSFVVLLLAAIFCSGPAIASVEGPPKPGYVGVEFTDLTYETTSYLIPESVKDDDHPTTDPTCASVSDKKCDGKSVRFNAVMPVCVNDSDINCIASVEAVDVSGKRFPASMNGYFPSESKTAFAGDPKLHLPSGAASSLWSLPAAAHCGGTNYALSFSANGSYQMGDTRIQKNDAVAHISNLQIRLSPINIVSGSVTDIGKASGIGADCGAPNQGIWLCDKDGWSNGNAYNSSLTPDWANFHTDSGTCAVKYPFPEGFRFRVVVRTNLLTTGWLHGRLADPRVKITQVSNSSIIDVEAAPLIVSSVVAFTPWKDLPAAEQATYDSRGSFRCPNGNALGNRGDLGPDPATRSTITQASSSGECSMLLLQTWFSHIADKATDSNSVWSLRNLGADSQVDSDSNAGMDACFNDSSSVAGLVTTNSTTYLAGPPVFNKADGVLTYKVSSPHLQPDGSIFKGIYNLALRSDVARCIYKFTSAPLSASIEVVSENGSQQVATTSMSEKDGWIYLSASGFTYSSPTLKVKLVQSKVEVPVEPAPTALAPAASPQVAAAKKSITCMKGKTVKKVTAVNPKCPVGYKKK</sequence>
<feature type="region of interest" description="Disordered" evidence="1">
    <location>
        <begin position="340"/>
        <end position="362"/>
    </location>
</feature>
<gene>
    <name evidence="2" type="ORF">UFOPK3124_01066</name>
</gene>
<evidence type="ECO:0000256" key="1">
    <source>
        <dbReference type="SAM" id="MobiDB-lite"/>
    </source>
</evidence>
<dbReference type="AlphaFoldDB" id="A0A6J6ZIU2"/>